<proteinExistence type="predicted"/>
<sequence>MTPCRSNNSTSPLPSSLHSCLAEAPIQSISGGRLHCLHLSHRWPCGKVSASSPEGSSLETRFHRRSAVLVSLLQVKSGMVSQTSSLWYGGEAWRCQIRCRPRDLTMIQNDEARPKIALVLLQNGTLL</sequence>
<organism evidence="1 2">
    <name type="scientific">Araneus ventricosus</name>
    <name type="common">Orbweaver spider</name>
    <name type="synonym">Epeira ventricosa</name>
    <dbReference type="NCBI Taxonomy" id="182803"/>
    <lineage>
        <taxon>Eukaryota</taxon>
        <taxon>Metazoa</taxon>
        <taxon>Ecdysozoa</taxon>
        <taxon>Arthropoda</taxon>
        <taxon>Chelicerata</taxon>
        <taxon>Arachnida</taxon>
        <taxon>Araneae</taxon>
        <taxon>Araneomorphae</taxon>
        <taxon>Entelegynae</taxon>
        <taxon>Araneoidea</taxon>
        <taxon>Araneidae</taxon>
        <taxon>Araneus</taxon>
    </lineage>
</organism>
<reference evidence="1 2" key="1">
    <citation type="journal article" date="2019" name="Sci. Rep.">
        <title>Orb-weaving spider Araneus ventricosus genome elucidates the spidroin gene catalogue.</title>
        <authorList>
            <person name="Kono N."/>
            <person name="Nakamura H."/>
            <person name="Ohtoshi R."/>
            <person name="Moran D.A.P."/>
            <person name="Shinohara A."/>
            <person name="Yoshida Y."/>
            <person name="Fujiwara M."/>
            <person name="Mori M."/>
            <person name="Tomita M."/>
            <person name="Arakawa K."/>
        </authorList>
    </citation>
    <scope>NUCLEOTIDE SEQUENCE [LARGE SCALE GENOMIC DNA]</scope>
</reference>
<protein>
    <submittedName>
        <fullName evidence="1">Uncharacterized protein</fullName>
    </submittedName>
</protein>
<evidence type="ECO:0000313" key="1">
    <source>
        <dbReference type="EMBL" id="GBM05231.1"/>
    </source>
</evidence>
<comment type="caution">
    <text evidence="1">The sequence shown here is derived from an EMBL/GenBank/DDBJ whole genome shotgun (WGS) entry which is preliminary data.</text>
</comment>
<gene>
    <name evidence="1" type="ORF">AVEN_157664_1</name>
</gene>
<dbReference type="AlphaFoldDB" id="A0A4Y2CLC9"/>
<dbReference type="Proteomes" id="UP000499080">
    <property type="component" value="Unassembled WGS sequence"/>
</dbReference>
<name>A0A4Y2CLC9_ARAVE</name>
<evidence type="ECO:0000313" key="2">
    <source>
        <dbReference type="Proteomes" id="UP000499080"/>
    </source>
</evidence>
<keyword evidence="2" id="KW-1185">Reference proteome</keyword>
<dbReference type="EMBL" id="BGPR01086923">
    <property type="protein sequence ID" value="GBM05231.1"/>
    <property type="molecule type" value="Genomic_DNA"/>
</dbReference>
<accession>A0A4Y2CLC9</accession>